<dbReference type="PRINTS" id="PR00919">
    <property type="entry name" value="THERMOPTASE"/>
</dbReference>
<dbReference type="SUPFAM" id="SSF144052">
    <property type="entry name" value="Thermophilic metalloprotease-like"/>
    <property type="match status" value="1"/>
</dbReference>
<comment type="caution">
    <text evidence="2">The sequence shown here is derived from an EMBL/GenBank/DDBJ whole genome shotgun (WGS) entry which is preliminary data.</text>
</comment>
<protein>
    <submittedName>
        <fullName evidence="2">Aminopeptidase</fullName>
    </submittedName>
</protein>
<name>A0A2M8Q6C0_9CHLR</name>
<keyword evidence="2" id="KW-0378">Hydrolase</keyword>
<keyword evidence="1" id="KW-0479">Metal-binding</keyword>
<evidence type="ECO:0000256" key="1">
    <source>
        <dbReference type="ARBA" id="ARBA00022723"/>
    </source>
</evidence>
<dbReference type="Proteomes" id="UP000230790">
    <property type="component" value="Unassembled WGS sequence"/>
</dbReference>
<dbReference type="GO" id="GO:0046872">
    <property type="term" value="F:metal ion binding"/>
    <property type="evidence" value="ECO:0007669"/>
    <property type="project" value="UniProtKB-KW"/>
</dbReference>
<feature type="non-terminal residue" evidence="2">
    <location>
        <position position="1"/>
    </location>
</feature>
<keyword evidence="2" id="KW-0031">Aminopeptidase</keyword>
<proteinExistence type="predicted"/>
<dbReference type="Pfam" id="PF02073">
    <property type="entry name" value="Peptidase_M29"/>
    <property type="match status" value="1"/>
</dbReference>
<dbReference type="AlphaFoldDB" id="A0A2M8Q6C0"/>
<dbReference type="GO" id="GO:0006508">
    <property type="term" value="P:proteolysis"/>
    <property type="evidence" value="ECO:0007669"/>
    <property type="project" value="InterPro"/>
</dbReference>
<feature type="non-terminal residue" evidence="2">
    <location>
        <position position="107"/>
    </location>
</feature>
<dbReference type="EMBL" id="PGTN01001192">
    <property type="protein sequence ID" value="PJF45343.1"/>
    <property type="molecule type" value="Genomic_DNA"/>
</dbReference>
<dbReference type="GO" id="GO:0004177">
    <property type="term" value="F:aminopeptidase activity"/>
    <property type="evidence" value="ECO:0007669"/>
    <property type="project" value="UniProtKB-KW"/>
</dbReference>
<gene>
    <name evidence="2" type="ORF">CUN48_19370</name>
</gene>
<dbReference type="PANTHER" id="PTHR34448:SF1">
    <property type="entry name" value="BLL6088 PROTEIN"/>
    <property type="match status" value="1"/>
</dbReference>
<organism evidence="2 3">
    <name type="scientific">Candidatus Thermofonsia Clade 3 bacterium</name>
    <dbReference type="NCBI Taxonomy" id="2364212"/>
    <lineage>
        <taxon>Bacteria</taxon>
        <taxon>Bacillati</taxon>
        <taxon>Chloroflexota</taxon>
        <taxon>Candidatus Thermofontia</taxon>
        <taxon>Candidatus Thermofonsia Clade 3</taxon>
    </lineage>
</organism>
<reference evidence="2 3" key="1">
    <citation type="submission" date="2017-11" db="EMBL/GenBank/DDBJ databases">
        <title>Evolution of Phototrophy in the Chloroflexi Phylum Driven by Horizontal Gene Transfer.</title>
        <authorList>
            <person name="Ward L.M."/>
            <person name="Hemp J."/>
            <person name="Shih P.M."/>
            <person name="Mcglynn S.E."/>
            <person name="Fischer W."/>
        </authorList>
    </citation>
    <scope>NUCLEOTIDE SEQUENCE [LARGE SCALE GENOMIC DNA]</scope>
    <source>
        <strain evidence="2">JP3_7</strain>
    </source>
</reference>
<keyword evidence="2" id="KW-0645">Protease</keyword>
<sequence>QGKRNFPDGEIFTGPHEDSVNGWVRYSYPAIYQGREVSGIQLWFQDGRVVKATADKNEDFLHQVLDTDRGARYVGEFAIGTNYGITRFSRNILFDEKIGGTFHIAIG</sequence>
<dbReference type="InterPro" id="IPR000787">
    <property type="entry name" value="Peptidase_M29"/>
</dbReference>
<accession>A0A2M8Q6C0</accession>
<dbReference type="PANTHER" id="PTHR34448">
    <property type="entry name" value="AMINOPEPTIDASE"/>
    <property type="match status" value="1"/>
</dbReference>
<evidence type="ECO:0000313" key="3">
    <source>
        <dbReference type="Proteomes" id="UP000230790"/>
    </source>
</evidence>
<dbReference type="InterPro" id="IPR052170">
    <property type="entry name" value="M29_Exopeptidase"/>
</dbReference>
<evidence type="ECO:0000313" key="2">
    <source>
        <dbReference type="EMBL" id="PJF45343.1"/>
    </source>
</evidence>